<sequence>MLFDVESYFTQLNRRRCDGLHTKTHLEEYAREWIDRDGEFHEDSYILNLNHSCILLCGSSRSFIQLWNVHEKRMIEANLSGVESLLLLNENNILCCSPTAPFMIYDWSTAEVIAKCSEDSYFAKYDQLILINTKFLICIHKKKGKPIVLDIENGFMPVRKFNSSNTSCVHYGFNKDVFLIGTSKGDIKTCNLKNGVVTSLIKKAHKKGVQNLLLIDRLRLASVGVGQSTINIWRCDTGSLLFVLDGHEDFVTRLRHFGSLICSCSDDNSILLWDVYSKSKVLKITGSAMIQSLRSLPLTIPCRFLISPMPTRVVDAT</sequence>
<reference evidence="4 5" key="1">
    <citation type="submission" date="2024-03" db="EMBL/GenBank/DDBJ databases">
        <title>The Acrasis kona genome and developmental transcriptomes reveal deep origins of eukaryotic multicellular pathways.</title>
        <authorList>
            <person name="Sheikh S."/>
            <person name="Fu C.-J."/>
            <person name="Brown M.W."/>
            <person name="Baldauf S.L."/>
        </authorList>
    </citation>
    <scope>NUCLEOTIDE SEQUENCE [LARGE SCALE GENOMIC DNA]</scope>
    <source>
        <strain evidence="4 5">ATCC MYA-3509</strain>
    </source>
</reference>
<dbReference type="Gene3D" id="2.130.10.10">
    <property type="entry name" value="YVTN repeat-like/Quinoprotein amine dehydrogenase"/>
    <property type="match status" value="1"/>
</dbReference>
<dbReference type="SMART" id="SM00320">
    <property type="entry name" value="WD40"/>
    <property type="match status" value="2"/>
</dbReference>
<dbReference type="SUPFAM" id="SSF50978">
    <property type="entry name" value="WD40 repeat-like"/>
    <property type="match status" value="1"/>
</dbReference>
<keyword evidence="5" id="KW-1185">Reference proteome</keyword>
<dbReference type="PANTHER" id="PTHR14604">
    <property type="entry name" value="WD40 REPEAT PF20"/>
    <property type="match status" value="1"/>
</dbReference>
<dbReference type="Proteomes" id="UP001431209">
    <property type="component" value="Unassembled WGS sequence"/>
</dbReference>
<dbReference type="PANTHER" id="PTHR14604:SF3">
    <property type="entry name" value="SPERM-ASSOCIATED ANTIGEN 16 PROTEIN"/>
    <property type="match status" value="1"/>
</dbReference>
<keyword evidence="2" id="KW-0677">Repeat</keyword>
<dbReference type="InterPro" id="IPR001680">
    <property type="entry name" value="WD40_rpt"/>
</dbReference>
<protein>
    <submittedName>
        <fullName evidence="4">Btrc</fullName>
    </submittedName>
</protein>
<dbReference type="InterPro" id="IPR050995">
    <property type="entry name" value="WD-F-box_domain-protein"/>
</dbReference>
<evidence type="ECO:0000313" key="4">
    <source>
        <dbReference type="EMBL" id="KAL0478260.1"/>
    </source>
</evidence>
<keyword evidence="1 3" id="KW-0853">WD repeat</keyword>
<gene>
    <name evidence="4" type="ORF">AKO1_000369</name>
</gene>
<comment type="caution">
    <text evidence="4">The sequence shown here is derived from an EMBL/GenBank/DDBJ whole genome shotgun (WGS) entry which is preliminary data.</text>
</comment>
<feature type="repeat" description="WD" evidence="3">
    <location>
        <begin position="244"/>
        <end position="283"/>
    </location>
</feature>
<evidence type="ECO:0000313" key="5">
    <source>
        <dbReference type="Proteomes" id="UP001431209"/>
    </source>
</evidence>
<evidence type="ECO:0000256" key="1">
    <source>
        <dbReference type="ARBA" id="ARBA00022574"/>
    </source>
</evidence>
<dbReference type="InterPro" id="IPR015943">
    <property type="entry name" value="WD40/YVTN_repeat-like_dom_sf"/>
</dbReference>
<dbReference type="InterPro" id="IPR019775">
    <property type="entry name" value="WD40_repeat_CS"/>
</dbReference>
<organism evidence="4 5">
    <name type="scientific">Acrasis kona</name>
    <dbReference type="NCBI Taxonomy" id="1008807"/>
    <lineage>
        <taxon>Eukaryota</taxon>
        <taxon>Discoba</taxon>
        <taxon>Heterolobosea</taxon>
        <taxon>Tetramitia</taxon>
        <taxon>Eutetramitia</taxon>
        <taxon>Acrasidae</taxon>
        <taxon>Acrasis</taxon>
    </lineage>
</organism>
<name>A0AAW2YN52_9EUKA</name>
<accession>A0AAW2YN52</accession>
<proteinExistence type="predicted"/>
<dbReference type="InterPro" id="IPR036322">
    <property type="entry name" value="WD40_repeat_dom_sf"/>
</dbReference>
<dbReference type="EMBL" id="JAOPGA020000353">
    <property type="protein sequence ID" value="KAL0478260.1"/>
    <property type="molecule type" value="Genomic_DNA"/>
</dbReference>
<evidence type="ECO:0000256" key="3">
    <source>
        <dbReference type="PROSITE-ProRule" id="PRU00221"/>
    </source>
</evidence>
<dbReference type="PROSITE" id="PS00678">
    <property type="entry name" value="WD_REPEATS_1"/>
    <property type="match status" value="1"/>
</dbReference>
<dbReference type="PROSITE" id="PS50082">
    <property type="entry name" value="WD_REPEATS_2"/>
    <property type="match status" value="1"/>
</dbReference>
<dbReference type="AlphaFoldDB" id="A0AAW2YN52"/>
<evidence type="ECO:0000256" key="2">
    <source>
        <dbReference type="ARBA" id="ARBA00022737"/>
    </source>
</evidence>